<accession>A0AAD8SPH0</accession>
<dbReference type="Pfam" id="PF00651">
    <property type="entry name" value="BTB"/>
    <property type="match status" value="2"/>
</dbReference>
<comment type="caution">
    <text evidence="4">The sequence shown here is derived from an EMBL/GenBank/DDBJ whole genome shotgun (WGS) entry which is preliminary data.</text>
</comment>
<dbReference type="SUPFAM" id="SSF54695">
    <property type="entry name" value="POZ domain"/>
    <property type="match status" value="2"/>
</dbReference>
<name>A0AAD8SPH0_LOLMU</name>
<dbReference type="Gene3D" id="1.25.40.420">
    <property type="match status" value="1"/>
</dbReference>
<dbReference type="AlphaFoldDB" id="A0AAD8SPH0"/>
<evidence type="ECO:0000313" key="5">
    <source>
        <dbReference type="Proteomes" id="UP001231189"/>
    </source>
</evidence>
<protein>
    <recommendedName>
        <fullName evidence="3">BTB domain-containing protein</fullName>
    </recommendedName>
</protein>
<dbReference type="PANTHER" id="PTHR26379">
    <property type="entry name" value="BTB/POZ AND MATH DOMAIN-CONTAINING PROTEIN 1"/>
    <property type="match status" value="1"/>
</dbReference>
<dbReference type="PANTHER" id="PTHR26379:SF494">
    <property type="entry name" value="BTB DOMAIN-CONTAINING PROTEIN"/>
    <property type="match status" value="1"/>
</dbReference>
<comment type="similarity">
    <text evidence="2">Belongs to the Tdpoz family.</text>
</comment>
<keyword evidence="5" id="KW-1185">Reference proteome</keyword>
<comment type="pathway">
    <text evidence="1">Protein modification; protein ubiquitination.</text>
</comment>
<dbReference type="SMART" id="SM00225">
    <property type="entry name" value="BTB"/>
    <property type="match status" value="2"/>
</dbReference>
<dbReference type="Proteomes" id="UP001231189">
    <property type="component" value="Unassembled WGS sequence"/>
</dbReference>
<dbReference type="InterPro" id="IPR045005">
    <property type="entry name" value="BPM1-6"/>
</dbReference>
<dbReference type="GO" id="GO:0016567">
    <property type="term" value="P:protein ubiquitination"/>
    <property type="evidence" value="ECO:0007669"/>
    <property type="project" value="InterPro"/>
</dbReference>
<organism evidence="4 5">
    <name type="scientific">Lolium multiflorum</name>
    <name type="common">Italian ryegrass</name>
    <name type="synonym">Lolium perenne subsp. multiflorum</name>
    <dbReference type="NCBI Taxonomy" id="4521"/>
    <lineage>
        <taxon>Eukaryota</taxon>
        <taxon>Viridiplantae</taxon>
        <taxon>Streptophyta</taxon>
        <taxon>Embryophyta</taxon>
        <taxon>Tracheophyta</taxon>
        <taxon>Spermatophyta</taxon>
        <taxon>Magnoliopsida</taxon>
        <taxon>Liliopsida</taxon>
        <taxon>Poales</taxon>
        <taxon>Poaceae</taxon>
        <taxon>BOP clade</taxon>
        <taxon>Pooideae</taxon>
        <taxon>Poodae</taxon>
        <taxon>Poeae</taxon>
        <taxon>Poeae Chloroplast Group 2 (Poeae type)</taxon>
        <taxon>Loliodinae</taxon>
        <taxon>Loliinae</taxon>
        <taxon>Lolium</taxon>
    </lineage>
</organism>
<sequence>MAFTGQKTASTYRSAVVRGTHEFHIDGCSDRKRFSSVTSSSSIKSGSFLAGGHNWALACSFDNEGHLVSITLELLGTRAKDFFATAGIRIEDPLGEWPTAVWQSDAMRFQANRTWKLSVPDAYHGHESGYVRDDRLTIQCTVDVLEEYSPKASVETRNCFASVVPPPTIAQDLHKLLFVDESESGSRSDCEERRRRCMRPDVTFVVEENEIQAHKLLLAMRSPVFAAEFRWHTNDNATSTLLSIDDMSASTFRAMLRFIYTDELPIKSSNDTTQRACKEKYASRRREAMARDLLVAADRYDLERLRLMCQNILLESIDASTVMGTLLLVRGRHTCCQLEDSCIEYIASDPNVYAAVMSTEEYQELKNSCSPLIIEIVERVAMHNGARNSSDGINHGLPNKTWSAYNASVHVTKQPYTSTSIPTTRVTIMVPPSSIALQLEQLLVGQQGSDLSFLVEGCEIRAHALVIAARSPILYETVAAAAGDNNDDLRVASIDGIKATVFKAVLHFVYTDDLPTLGSTVVAEDVLAAACRFFCCHNMFHRWSDIGKDVVAVAGIRMEDPLVQW</sequence>
<dbReference type="EMBL" id="JAUUTY010000003">
    <property type="protein sequence ID" value="KAK1661459.1"/>
    <property type="molecule type" value="Genomic_DNA"/>
</dbReference>
<dbReference type="SUPFAM" id="SSF49599">
    <property type="entry name" value="TRAF domain-like"/>
    <property type="match status" value="1"/>
</dbReference>
<feature type="domain" description="BTB" evidence="3">
    <location>
        <begin position="449"/>
        <end position="514"/>
    </location>
</feature>
<dbReference type="PROSITE" id="PS50097">
    <property type="entry name" value="BTB"/>
    <property type="match status" value="2"/>
</dbReference>
<reference evidence="4" key="1">
    <citation type="submission" date="2023-07" db="EMBL/GenBank/DDBJ databases">
        <title>A chromosome-level genome assembly of Lolium multiflorum.</title>
        <authorList>
            <person name="Chen Y."/>
            <person name="Copetti D."/>
            <person name="Kolliker R."/>
            <person name="Studer B."/>
        </authorList>
    </citation>
    <scope>NUCLEOTIDE SEQUENCE</scope>
    <source>
        <strain evidence="4">02402/16</strain>
        <tissue evidence="4">Leaf</tissue>
    </source>
</reference>
<dbReference type="Pfam" id="PF24570">
    <property type="entry name" value="BACK_BPM_SPOP"/>
    <property type="match status" value="1"/>
</dbReference>
<evidence type="ECO:0000256" key="1">
    <source>
        <dbReference type="ARBA" id="ARBA00004906"/>
    </source>
</evidence>
<dbReference type="Gene3D" id="3.30.710.10">
    <property type="entry name" value="Potassium Channel Kv1.1, Chain A"/>
    <property type="match status" value="2"/>
</dbReference>
<evidence type="ECO:0000313" key="4">
    <source>
        <dbReference type="EMBL" id="KAK1661459.1"/>
    </source>
</evidence>
<evidence type="ECO:0000259" key="3">
    <source>
        <dbReference type="PROSITE" id="PS50097"/>
    </source>
</evidence>
<feature type="domain" description="BTB" evidence="3">
    <location>
        <begin position="200"/>
        <end position="268"/>
    </location>
</feature>
<evidence type="ECO:0000256" key="2">
    <source>
        <dbReference type="ARBA" id="ARBA00010846"/>
    </source>
</evidence>
<dbReference type="InterPro" id="IPR000210">
    <property type="entry name" value="BTB/POZ_dom"/>
</dbReference>
<gene>
    <name evidence="4" type="ORF">QYE76_049618</name>
</gene>
<proteinExistence type="inferred from homology"/>
<dbReference type="InterPro" id="IPR056423">
    <property type="entry name" value="BACK_BPM_SPOP"/>
</dbReference>
<dbReference type="Gene3D" id="2.60.210.10">
    <property type="entry name" value="Apoptosis, Tumor Necrosis Factor Receptor Associated Protein 2, Chain A"/>
    <property type="match status" value="1"/>
</dbReference>
<dbReference type="InterPro" id="IPR008974">
    <property type="entry name" value="TRAF-like"/>
</dbReference>
<dbReference type="InterPro" id="IPR011333">
    <property type="entry name" value="SKP1/BTB/POZ_sf"/>
</dbReference>